<name>A0A1Y6BCK0_9BACT</name>
<dbReference type="STRING" id="1513793.SAMN06296036_102331"/>
<protein>
    <submittedName>
        <fullName evidence="1">Uncharacterized protein</fullName>
    </submittedName>
</protein>
<dbReference type="AlphaFoldDB" id="A0A1Y6BCK0"/>
<dbReference type="RefSeq" id="WP_132315116.1">
    <property type="nucleotide sequence ID" value="NZ_FWZT01000002.1"/>
</dbReference>
<dbReference type="OrthoDB" id="5287705at2"/>
<gene>
    <name evidence="1" type="ORF">SAMN06296036_102331</name>
</gene>
<keyword evidence="2" id="KW-1185">Reference proteome</keyword>
<proteinExistence type="predicted"/>
<evidence type="ECO:0000313" key="2">
    <source>
        <dbReference type="Proteomes" id="UP000192907"/>
    </source>
</evidence>
<dbReference type="EMBL" id="FWZT01000002">
    <property type="protein sequence ID" value="SME97030.1"/>
    <property type="molecule type" value="Genomic_DNA"/>
</dbReference>
<dbReference type="Pfam" id="PF19676">
    <property type="entry name" value="DUF6178"/>
    <property type="match status" value="1"/>
</dbReference>
<evidence type="ECO:0000313" key="1">
    <source>
        <dbReference type="EMBL" id="SME97030.1"/>
    </source>
</evidence>
<dbReference type="InterPro" id="IPR045750">
    <property type="entry name" value="DUF6178"/>
</dbReference>
<accession>A0A1Y6BCK0</accession>
<dbReference type="Proteomes" id="UP000192907">
    <property type="component" value="Unassembled WGS sequence"/>
</dbReference>
<sequence>MAGRLSETSVASTLDAGHKSLPWEPGQPSGFLAGIDFHAILQSPDAKQIIQSLPTQPLYYGLKRQGIADCLDVLPHLTDDQVARIVDYDVWSKDRLVPKKVYELLNYFGEISSAELYRRFAYLDEEYQLSILAGLVEVFDLEEYEAMTQEQQDLVHAMPCQQVFYRLFSDDPETVSFVLKLISSICEHNLRYAYSILGHASFALASESEEAIRQFRMARLEEDGFVPYEESLSCFTPIDLQHLKDRWSESSPRRQGAVAQPTAAGSYLMSILVLAQERQWTMDEQFEVHQQLLFLANSLCSAAQVEPEDLHGLNRVLEQCRALVGLGLDYLSDGDTDRGLAILKQEHAKTLFRVGVSLIQDLRKRLIDRMMEAEIQGAEELKVLFQGGQWGQILFHIDRVLSDVLGFEASEILKGLFNRFPMTPQFQGDRNQLKFCPIGSMSDFGLLRDYALGLSGLFYMKQVAQGTGPLEKLLSTAFVHGLITQEFTFKALDRDILESFMALSQMELKTKHDEFVTLMMTTLLETSKNWDLGYQDYLSQGVQKAMSLFDDITAGLMVSHENQRSPDHLISSN</sequence>
<organism evidence="1 2">
    <name type="scientific">Pseudobacteriovorax antillogorgiicola</name>
    <dbReference type="NCBI Taxonomy" id="1513793"/>
    <lineage>
        <taxon>Bacteria</taxon>
        <taxon>Pseudomonadati</taxon>
        <taxon>Bdellovibrionota</taxon>
        <taxon>Oligoflexia</taxon>
        <taxon>Oligoflexales</taxon>
        <taxon>Pseudobacteriovoracaceae</taxon>
        <taxon>Pseudobacteriovorax</taxon>
    </lineage>
</organism>
<reference evidence="2" key="1">
    <citation type="submission" date="2017-04" db="EMBL/GenBank/DDBJ databases">
        <authorList>
            <person name="Varghese N."/>
            <person name="Submissions S."/>
        </authorList>
    </citation>
    <scope>NUCLEOTIDE SEQUENCE [LARGE SCALE GENOMIC DNA]</scope>
    <source>
        <strain evidence="2">RKEM611</strain>
    </source>
</reference>